<sequence length="107" mass="12114">MRAVAPHDPERAFLLKLFLNTVLPRPSLRVIAHAFLLLSGFKIRGRPRVLEEAVRSWFEVSYPALKGGASCFIAPPCLLFNPKEGRGGFRMKNKEYEKEIISGYHTS</sequence>
<organism evidence="1 2">
    <name type="scientific">Candidatus Marsarchaeota G1 archaeon OSP_C</name>
    <dbReference type="NCBI Taxonomy" id="1978154"/>
    <lineage>
        <taxon>Archaea</taxon>
        <taxon>Candidatus Marsarchaeota</taxon>
        <taxon>Candidatus Marsarchaeota group 1</taxon>
    </lineage>
</organism>
<reference evidence="1 2" key="1">
    <citation type="submission" date="2017-04" db="EMBL/GenBank/DDBJ databases">
        <title>Novel microbial lineages endemic to geothermal iron-oxide mats fill important gaps in the evolutionary history of Archaea.</title>
        <authorList>
            <person name="Jay Z.J."/>
            <person name="Beam J.P."/>
            <person name="Dlakic M."/>
            <person name="Rusch D.B."/>
            <person name="Kozubal M.A."/>
            <person name="Inskeep W.P."/>
        </authorList>
    </citation>
    <scope>NUCLEOTIDE SEQUENCE [LARGE SCALE GENOMIC DNA]</scope>
    <source>
        <strain evidence="1">OSP_C</strain>
    </source>
</reference>
<proteinExistence type="predicted"/>
<protein>
    <submittedName>
        <fullName evidence="1">Uncharacterized protein</fullName>
    </submittedName>
</protein>
<dbReference type="AlphaFoldDB" id="A0A2R6AKP5"/>
<evidence type="ECO:0000313" key="1">
    <source>
        <dbReference type="EMBL" id="PSN86950.1"/>
    </source>
</evidence>
<comment type="caution">
    <text evidence="1">The sequence shown here is derived from an EMBL/GenBank/DDBJ whole genome shotgun (WGS) entry which is preliminary data.</text>
</comment>
<gene>
    <name evidence="1" type="ORF">B9Q00_10130</name>
</gene>
<accession>A0A2R6AKP5</accession>
<dbReference type="EMBL" id="NEXB01000099">
    <property type="protein sequence ID" value="PSN86950.1"/>
    <property type="molecule type" value="Genomic_DNA"/>
</dbReference>
<name>A0A2R6AKP5_9ARCH</name>
<dbReference type="Proteomes" id="UP000241473">
    <property type="component" value="Unassembled WGS sequence"/>
</dbReference>
<evidence type="ECO:0000313" key="2">
    <source>
        <dbReference type="Proteomes" id="UP000241473"/>
    </source>
</evidence>